<reference evidence="5 6" key="1">
    <citation type="submission" date="2020-09" db="EMBL/GenBank/DDBJ databases">
        <title>Pseudoxanthomonas sp. CAU 1598 isolated from sand of Yaerae Beach.</title>
        <authorList>
            <person name="Kim W."/>
        </authorList>
    </citation>
    <scope>NUCLEOTIDE SEQUENCE [LARGE SCALE GENOMIC DNA]</scope>
    <source>
        <strain evidence="5 6">CAU 1598</strain>
    </source>
</reference>
<comment type="similarity">
    <text evidence="1">Belongs to the KAE1 / TsaD family. TsaB subfamily.</text>
</comment>
<dbReference type="PANTHER" id="PTHR11735">
    <property type="entry name" value="TRNA N6-ADENOSINE THREONYLCARBAMOYLTRANSFERASE"/>
    <property type="match status" value="1"/>
</dbReference>
<dbReference type="InterPro" id="IPR022496">
    <property type="entry name" value="T6A_TsaB"/>
</dbReference>
<dbReference type="InterPro" id="IPR043129">
    <property type="entry name" value="ATPase_NBD"/>
</dbReference>
<evidence type="ECO:0000259" key="4">
    <source>
        <dbReference type="Pfam" id="PF00814"/>
    </source>
</evidence>
<dbReference type="InterPro" id="IPR000905">
    <property type="entry name" value="Gcp-like_dom"/>
</dbReference>
<dbReference type="CDD" id="cd24032">
    <property type="entry name" value="ASKHA_NBD_TsaB"/>
    <property type="match status" value="1"/>
</dbReference>
<dbReference type="RefSeq" id="WP_192030552.1">
    <property type="nucleotide sequence ID" value="NZ_JACYTR010000041.1"/>
</dbReference>
<evidence type="ECO:0000313" key="6">
    <source>
        <dbReference type="Proteomes" id="UP000613768"/>
    </source>
</evidence>
<dbReference type="NCBIfam" id="TIGR03725">
    <property type="entry name" value="T6A_YeaZ"/>
    <property type="match status" value="1"/>
</dbReference>
<dbReference type="Gene3D" id="3.30.420.40">
    <property type="match status" value="2"/>
</dbReference>
<dbReference type="EMBL" id="JACYTR010000041">
    <property type="protein sequence ID" value="MBD8527130.1"/>
    <property type="molecule type" value="Genomic_DNA"/>
</dbReference>
<sequence length="238" mass="25135">MKLLAIDTATEALSLALLDGEMLHTRHALMPRQHAEQVLPWIDQLLAEADIGREQLDAVAVGRGPGGFTGVRLGVSLAQGIAFGLDRPLFAESSLAALAGQAQASAGQRVLAAIDARMGELYLGAFKIDQAGLPRLIGEEWLAAVDQAELPAEGAWIGVGSGFAAAEGKLSQRWQAGLVRSDSDQYPSAAVIARLAAGRYRAGERPESALVEPAYLRNKVAQTLLERGQPLPRMPAGL</sequence>
<evidence type="ECO:0000256" key="3">
    <source>
        <dbReference type="ARBA" id="ARBA00032446"/>
    </source>
</evidence>
<evidence type="ECO:0000256" key="2">
    <source>
        <dbReference type="ARBA" id="ARBA00019012"/>
    </source>
</evidence>
<keyword evidence="6" id="KW-1185">Reference proteome</keyword>
<evidence type="ECO:0000313" key="5">
    <source>
        <dbReference type="EMBL" id="MBD8527130.1"/>
    </source>
</evidence>
<proteinExistence type="inferred from homology"/>
<dbReference type="PANTHER" id="PTHR11735:SF11">
    <property type="entry name" value="TRNA THREONYLCARBAMOYLADENOSINE BIOSYNTHESIS PROTEIN TSAB"/>
    <property type="match status" value="1"/>
</dbReference>
<dbReference type="AlphaFoldDB" id="A0AAW3ZLX4"/>
<dbReference type="Proteomes" id="UP000613768">
    <property type="component" value="Unassembled WGS sequence"/>
</dbReference>
<protein>
    <recommendedName>
        <fullName evidence="2">tRNA threonylcarbamoyladenosine biosynthesis protein TsaB</fullName>
    </recommendedName>
    <alternativeName>
        <fullName evidence="3">t(6)A37 threonylcarbamoyladenosine biosynthesis protein TsaB</fullName>
    </alternativeName>
</protein>
<dbReference type="GO" id="GO:0005829">
    <property type="term" value="C:cytosol"/>
    <property type="evidence" value="ECO:0007669"/>
    <property type="project" value="TreeGrafter"/>
</dbReference>
<evidence type="ECO:0000256" key="1">
    <source>
        <dbReference type="ARBA" id="ARBA00010493"/>
    </source>
</evidence>
<gene>
    <name evidence="5" type="primary">tsaB</name>
    <name evidence="5" type="ORF">IFO71_15415</name>
</gene>
<comment type="caution">
    <text evidence="5">The sequence shown here is derived from an EMBL/GenBank/DDBJ whole genome shotgun (WGS) entry which is preliminary data.</text>
</comment>
<name>A0AAW3ZLX4_9GAMM</name>
<dbReference type="GO" id="GO:0002949">
    <property type="term" value="P:tRNA threonylcarbamoyladenosine modification"/>
    <property type="evidence" value="ECO:0007669"/>
    <property type="project" value="InterPro"/>
</dbReference>
<organism evidence="5 6">
    <name type="scientific">Pseudomarimonas arenosa</name>
    <dbReference type="NCBI Taxonomy" id="2774145"/>
    <lineage>
        <taxon>Bacteria</taxon>
        <taxon>Pseudomonadati</taxon>
        <taxon>Pseudomonadota</taxon>
        <taxon>Gammaproteobacteria</taxon>
        <taxon>Lysobacterales</taxon>
        <taxon>Lysobacteraceae</taxon>
        <taxon>Pseudomarimonas</taxon>
    </lineage>
</organism>
<dbReference type="SUPFAM" id="SSF53067">
    <property type="entry name" value="Actin-like ATPase domain"/>
    <property type="match status" value="2"/>
</dbReference>
<accession>A0AAW3ZLX4</accession>
<feature type="domain" description="Gcp-like" evidence="4">
    <location>
        <begin position="31"/>
        <end position="151"/>
    </location>
</feature>
<dbReference type="Pfam" id="PF00814">
    <property type="entry name" value="TsaD"/>
    <property type="match status" value="1"/>
</dbReference>